<feature type="chain" id="PRO_5038402114" description="Ig-like domain repeat protein" evidence="2">
    <location>
        <begin position="23"/>
        <end position="207"/>
    </location>
</feature>
<organism evidence="3 4">
    <name type="scientific">Amycolatopsis acidicola</name>
    <dbReference type="NCBI Taxonomy" id="2596893"/>
    <lineage>
        <taxon>Bacteria</taxon>
        <taxon>Bacillati</taxon>
        <taxon>Actinomycetota</taxon>
        <taxon>Actinomycetes</taxon>
        <taxon>Pseudonocardiales</taxon>
        <taxon>Pseudonocardiaceae</taxon>
        <taxon>Amycolatopsis</taxon>
    </lineage>
</organism>
<name>A0A5N0URB3_9PSEU</name>
<dbReference type="AlphaFoldDB" id="A0A5N0URB3"/>
<evidence type="ECO:0000313" key="3">
    <source>
        <dbReference type="EMBL" id="KAA9150092.1"/>
    </source>
</evidence>
<dbReference type="OrthoDB" id="3638561at2"/>
<reference evidence="3" key="1">
    <citation type="submission" date="2019-09" db="EMBL/GenBank/DDBJ databases">
        <authorList>
            <person name="Teo W.F.A."/>
            <person name="Duangmal K."/>
        </authorList>
    </citation>
    <scope>NUCLEOTIDE SEQUENCE [LARGE SCALE GENOMIC DNA]</scope>
    <source>
        <strain evidence="3">K81G1</strain>
    </source>
</reference>
<feature type="region of interest" description="Disordered" evidence="1">
    <location>
        <begin position="119"/>
        <end position="207"/>
    </location>
</feature>
<accession>A0A5N0URB3</accession>
<feature type="signal peptide" evidence="2">
    <location>
        <begin position="1"/>
        <end position="22"/>
    </location>
</feature>
<keyword evidence="4" id="KW-1185">Reference proteome</keyword>
<dbReference type="Proteomes" id="UP000319769">
    <property type="component" value="Unassembled WGS sequence"/>
</dbReference>
<protein>
    <recommendedName>
        <fullName evidence="5">Ig-like domain repeat protein</fullName>
    </recommendedName>
</protein>
<dbReference type="EMBL" id="VMNW02000125">
    <property type="protein sequence ID" value="KAA9150092.1"/>
    <property type="molecule type" value="Genomic_DNA"/>
</dbReference>
<sequence length="207" mass="19780">MVHKTGIFLGATLLALAGGVLSAPVASATAPPPTLRVSPATVQPGGTLNFTATCYGSPSSLTSPGLAGAVTLKPGQSPGFTGTGKAGEKPGTYTATFNCETGLPAAHGPASVQFTVACRPTTKPTSPTTTEPPESSASPEPTTGAPDSPTATTEPEVTTAAVAPAAVVSCGSTGTGSGSTAPAPAPQVKVLPKGAPETGDGSEAAAA</sequence>
<evidence type="ECO:0008006" key="5">
    <source>
        <dbReference type="Google" id="ProtNLM"/>
    </source>
</evidence>
<comment type="caution">
    <text evidence="3">The sequence shown here is derived from an EMBL/GenBank/DDBJ whole genome shotgun (WGS) entry which is preliminary data.</text>
</comment>
<evidence type="ECO:0000256" key="2">
    <source>
        <dbReference type="SAM" id="SignalP"/>
    </source>
</evidence>
<gene>
    <name evidence="3" type="ORF">FPZ12_041950</name>
</gene>
<feature type="compositionally biased region" description="Low complexity" evidence="1">
    <location>
        <begin position="120"/>
        <end position="182"/>
    </location>
</feature>
<evidence type="ECO:0000256" key="1">
    <source>
        <dbReference type="SAM" id="MobiDB-lite"/>
    </source>
</evidence>
<keyword evidence="2" id="KW-0732">Signal</keyword>
<evidence type="ECO:0000313" key="4">
    <source>
        <dbReference type="Proteomes" id="UP000319769"/>
    </source>
</evidence>
<dbReference type="RefSeq" id="WP_144760937.1">
    <property type="nucleotide sequence ID" value="NZ_VMNW02000125.1"/>
</dbReference>
<proteinExistence type="predicted"/>